<evidence type="ECO:0000313" key="5">
    <source>
        <dbReference type="EMBL" id="RLJ77690.1"/>
    </source>
</evidence>
<reference evidence="5 7" key="1">
    <citation type="submission" date="2018-10" db="EMBL/GenBank/DDBJ databases">
        <title>Genomic Encyclopedia of Archaeal and Bacterial Type Strains, Phase II (KMG-II): from individual species to whole genera.</title>
        <authorList>
            <person name="Goeker M."/>
        </authorList>
    </citation>
    <scope>NUCLEOTIDE SEQUENCE [LARGE SCALE GENOMIC DNA]</scope>
    <source>
        <strain evidence="5 7">DSM 19624</strain>
    </source>
</reference>
<protein>
    <submittedName>
        <fullName evidence="5">GT2 family glycosyltransferase</fullName>
    </submittedName>
    <submittedName>
        <fullName evidence="6">Glycosyltransferase family 2 protein</fullName>
    </submittedName>
</protein>
<keyword evidence="2" id="KW-0328">Glycosyltransferase</keyword>
<dbReference type="Gene3D" id="3.90.550.10">
    <property type="entry name" value="Spore Coat Polysaccharide Biosynthesis Protein SpsA, Chain A"/>
    <property type="match status" value="1"/>
</dbReference>
<feature type="domain" description="Glycosyltransferase 2-like" evidence="4">
    <location>
        <begin position="23"/>
        <end position="117"/>
    </location>
</feature>
<evidence type="ECO:0000313" key="8">
    <source>
        <dbReference type="Proteomes" id="UP000297429"/>
    </source>
</evidence>
<organism evidence="5 7">
    <name type="scientific">Pedobacter alluvionis</name>
    <dbReference type="NCBI Taxonomy" id="475253"/>
    <lineage>
        <taxon>Bacteria</taxon>
        <taxon>Pseudomonadati</taxon>
        <taxon>Bacteroidota</taxon>
        <taxon>Sphingobacteriia</taxon>
        <taxon>Sphingobacteriales</taxon>
        <taxon>Sphingobacteriaceae</taxon>
        <taxon>Pedobacter</taxon>
    </lineage>
</organism>
<comment type="similarity">
    <text evidence="1">Belongs to the glycosyltransferase 2 family.</text>
</comment>
<dbReference type="EMBL" id="RCCK01000011">
    <property type="protein sequence ID" value="RLJ77690.1"/>
    <property type="molecule type" value="Genomic_DNA"/>
</dbReference>
<sequence>MINKEPIWIDIVILSYAKTESLKQMTEQTVNSLIHSEDPKHIRFNVTVIESNHAIKPHQYLNTETLYSNKKFGYHRYMNIGIGHSNHPYICICNNDLFFHANWCSEILKAMSTDNAIQSASSCCSIHHPSIGLNPHTGNYEGYEVRREITGWCLFFKRDILKKIGKLDEKFKFWYADNDYANTLKKHGIKHVLVTSSIVDHFESKTLKTFDQEEQLKMTTRERFYYEYKWEGRSYLSYINRLFKSKREIKKVVKKTNGL</sequence>
<dbReference type="SUPFAM" id="SSF53448">
    <property type="entry name" value="Nucleotide-diphospho-sugar transferases"/>
    <property type="match status" value="1"/>
</dbReference>
<keyword evidence="8" id="KW-1185">Reference proteome</keyword>
<evidence type="ECO:0000256" key="1">
    <source>
        <dbReference type="ARBA" id="ARBA00006739"/>
    </source>
</evidence>
<evidence type="ECO:0000313" key="6">
    <source>
        <dbReference type="EMBL" id="TFB33108.1"/>
    </source>
</evidence>
<dbReference type="InterPro" id="IPR029044">
    <property type="entry name" value="Nucleotide-diphossugar_trans"/>
</dbReference>
<accession>A0A497Y699</accession>
<dbReference type="Pfam" id="PF00535">
    <property type="entry name" value="Glycos_transf_2"/>
    <property type="match status" value="1"/>
</dbReference>
<reference evidence="6 8" key="2">
    <citation type="submission" date="2019-03" db="EMBL/GenBank/DDBJ databases">
        <authorList>
            <person name="He R.-H."/>
        </authorList>
    </citation>
    <scope>NUCLEOTIDE SEQUENCE [LARGE SCALE GENOMIC DNA]</scope>
    <source>
        <strain evidence="6 8">DSM 19624</strain>
    </source>
</reference>
<dbReference type="OrthoDB" id="6836202at2"/>
<evidence type="ECO:0000259" key="4">
    <source>
        <dbReference type="Pfam" id="PF00535"/>
    </source>
</evidence>
<dbReference type="GO" id="GO:0016757">
    <property type="term" value="F:glycosyltransferase activity"/>
    <property type="evidence" value="ECO:0007669"/>
    <property type="project" value="UniProtKB-KW"/>
</dbReference>
<dbReference type="EMBL" id="SOPX01000001">
    <property type="protein sequence ID" value="TFB33108.1"/>
    <property type="molecule type" value="Genomic_DNA"/>
</dbReference>
<dbReference type="PANTHER" id="PTHR43179:SF12">
    <property type="entry name" value="GALACTOFURANOSYLTRANSFERASE GLFT2"/>
    <property type="match status" value="1"/>
</dbReference>
<dbReference type="Proteomes" id="UP000297429">
    <property type="component" value="Unassembled WGS sequence"/>
</dbReference>
<dbReference type="RefSeq" id="WP_121284425.1">
    <property type="nucleotide sequence ID" value="NZ_RCCK01000011.1"/>
</dbReference>
<name>A0A497Y699_9SPHI</name>
<gene>
    <name evidence="5" type="ORF">BCL90_2796</name>
    <name evidence="6" type="ORF">E3V97_03435</name>
</gene>
<proteinExistence type="inferred from homology"/>
<evidence type="ECO:0000256" key="2">
    <source>
        <dbReference type="ARBA" id="ARBA00022676"/>
    </source>
</evidence>
<dbReference type="InterPro" id="IPR001173">
    <property type="entry name" value="Glyco_trans_2-like"/>
</dbReference>
<comment type="caution">
    <text evidence="5">The sequence shown here is derived from an EMBL/GenBank/DDBJ whole genome shotgun (WGS) entry which is preliminary data.</text>
</comment>
<evidence type="ECO:0000256" key="3">
    <source>
        <dbReference type="ARBA" id="ARBA00022679"/>
    </source>
</evidence>
<keyword evidence="3 5" id="KW-0808">Transferase</keyword>
<dbReference type="PANTHER" id="PTHR43179">
    <property type="entry name" value="RHAMNOSYLTRANSFERASE WBBL"/>
    <property type="match status" value="1"/>
</dbReference>
<evidence type="ECO:0000313" key="7">
    <source>
        <dbReference type="Proteomes" id="UP000273898"/>
    </source>
</evidence>
<dbReference type="AlphaFoldDB" id="A0A497Y699"/>
<dbReference type="Proteomes" id="UP000273898">
    <property type="component" value="Unassembled WGS sequence"/>
</dbReference>